<evidence type="ECO:0000313" key="7">
    <source>
        <dbReference type="Proteomes" id="UP000000707"/>
    </source>
</evidence>
<dbReference type="InterPro" id="IPR051228">
    <property type="entry name" value="NADPH_Oxidase/PX-Domain"/>
</dbReference>
<organism evidence="7">
    <name type="scientific">Candida tenuis (strain ATCC 10573 / BCRC 21748 / CBS 615 / JCM 9827 / NBRC 10315 / NRRL Y-1498 / VKM Y-70)</name>
    <name type="common">Yeast</name>
    <name type="synonym">Yamadazyma tenuis</name>
    <dbReference type="NCBI Taxonomy" id="590646"/>
    <lineage>
        <taxon>Eukaryota</taxon>
        <taxon>Fungi</taxon>
        <taxon>Dikarya</taxon>
        <taxon>Ascomycota</taxon>
        <taxon>Saccharomycotina</taxon>
        <taxon>Pichiomycetes</taxon>
        <taxon>Debaryomycetaceae</taxon>
        <taxon>Yamadazyma</taxon>
    </lineage>
</organism>
<dbReference type="STRING" id="590646.G3AX30"/>
<evidence type="ECO:0000256" key="2">
    <source>
        <dbReference type="ARBA" id="ARBA00022737"/>
    </source>
</evidence>
<dbReference type="GO" id="GO:0000747">
    <property type="term" value="P:conjugation with cellular fusion"/>
    <property type="evidence" value="ECO:0007669"/>
    <property type="project" value="TreeGrafter"/>
</dbReference>
<dbReference type="CDD" id="cd00174">
    <property type="entry name" value="SH3"/>
    <property type="match status" value="1"/>
</dbReference>
<dbReference type="InterPro" id="IPR036028">
    <property type="entry name" value="SH3-like_dom_sf"/>
</dbReference>
<dbReference type="AlphaFoldDB" id="G3AX30"/>
<dbReference type="SMART" id="SM00326">
    <property type="entry name" value="SH3"/>
    <property type="match status" value="1"/>
</dbReference>
<feature type="domain" description="PX" evidence="5">
    <location>
        <begin position="180"/>
        <end position="298"/>
    </location>
</feature>
<dbReference type="Proteomes" id="UP000000707">
    <property type="component" value="Unassembled WGS sequence"/>
</dbReference>
<dbReference type="HOGENOM" id="CLU_436768_0_0_1"/>
<evidence type="ECO:0000256" key="1">
    <source>
        <dbReference type="ARBA" id="ARBA00022443"/>
    </source>
</evidence>
<accession>G3AX30</accession>
<proteinExistence type="predicted"/>
<dbReference type="PROSITE" id="PS50002">
    <property type="entry name" value="SH3"/>
    <property type="match status" value="1"/>
</dbReference>
<dbReference type="Pfam" id="PF00018">
    <property type="entry name" value="SH3_1"/>
    <property type="match status" value="1"/>
</dbReference>
<dbReference type="GO" id="GO:0005737">
    <property type="term" value="C:cytoplasm"/>
    <property type="evidence" value="ECO:0007669"/>
    <property type="project" value="TreeGrafter"/>
</dbReference>
<dbReference type="PANTHER" id="PTHR15706:SF2">
    <property type="entry name" value="SH3 AND PX DOMAIN-CONTAINING PROTEIN 2A"/>
    <property type="match status" value="1"/>
</dbReference>
<evidence type="ECO:0000259" key="5">
    <source>
        <dbReference type="PROSITE" id="PS50195"/>
    </source>
</evidence>
<dbReference type="Gene3D" id="2.30.30.40">
    <property type="entry name" value="SH3 Domains"/>
    <property type="match status" value="1"/>
</dbReference>
<keyword evidence="2" id="KW-0677">Repeat</keyword>
<gene>
    <name evidence="6" type="ORF">CANTEDRAFT_112417</name>
</gene>
<dbReference type="Pfam" id="PF00787">
    <property type="entry name" value="PX"/>
    <property type="match status" value="1"/>
</dbReference>
<dbReference type="Gene3D" id="3.30.1520.10">
    <property type="entry name" value="Phox-like domain"/>
    <property type="match status" value="1"/>
</dbReference>
<evidence type="ECO:0000256" key="3">
    <source>
        <dbReference type="PROSITE-ProRule" id="PRU00192"/>
    </source>
</evidence>
<dbReference type="GO" id="GO:0030674">
    <property type="term" value="F:protein-macromolecule adaptor activity"/>
    <property type="evidence" value="ECO:0007669"/>
    <property type="project" value="TreeGrafter"/>
</dbReference>
<keyword evidence="1 3" id="KW-0728">SH3 domain</keyword>
<dbReference type="InterPro" id="IPR001452">
    <property type="entry name" value="SH3_domain"/>
</dbReference>
<dbReference type="PROSITE" id="PS50195">
    <property type="entry name" value="PX"/>
    <property type="match status" value="1"/>
</dbReference>
<dbReference type="InterPro" id="IPR036871">
    <property type="entry name" value="PX_dom_sf"/>
</dbReference>
<keyword evidence="7" id="KW-1185">Reference proteome</keyword>
<dbReference type="InterPro" id="IPR001683">
    <property type="entry name" value="PX_dom"/>
</dbReference>
<feature type="domain" description="SH3" evidence="4">
    <location>
        <begin position="87"/>
        <end position="148"/>
    </location>
</feature>
<dbReference type="EMBL" id="GL996510">
    <property type="protein sequence ID" value="EGV66873.1"/>
    <property type="molecule type" value="Genomic_DNA"/>
</dbReference>
<evidence type="ECO:0000259" key="4">
    <source>
        <dbReference type="PROSITE" id="PS50002"/>
    </source>
</evidence>
<dbReference type="SUPFAM" id="SSF50044">
    <property type="entry name" value="SH3-domain"/>
    <property type="match status" value="1"/>
</dbReference>
<evidence type="ECO:0000313" key="6">
    <source>
        <dbReference type="EMBL" id="EGV66873.1"/>
    </source>
</evidence>
<dbReference type="GO" id="GO:0043332">
    <property type="term" value="C:mating projection tip"/>
    <property type="evidence" value="ECO:0007669"/>
    <property type="project" value="TreeGrafter"/>
</dbReference>
<reference evidence="6 7" key="1">
    <citation type="journal article" date="2011" name="Proc. Natl. Acad. Sci. U.S.A.">
        <title>Comparative genomics of xylose-fermenting fungi for enhanced biofuel production.</title>
        <authorList>
            <person name="Wohlbach D.J."/>
            <person name="Kuo A."/>
            <person name="Sato T.K."/>
            <person name="Potts K.M."/>
            <person name="Salamov A.A."/>
            <person name="LaButti K.M."/>
            <person name="Sun H."/>
            <person name="Clum A."/>
            <person name="Pangilinan J.L."/>
            <person name="Lindquist E.A."/>
            <person name="Lucas S."/>
            <person name="Lapidus A."/>
            <person name="Jin M."/>
            <person name="Gunawan C."/>
            <person name="Balan V."/>
            <person name="Dale B.E."/>
            <person name="Jeffries T.W."/>
            <person name="Zinkel R."/>
            <person name="Barry K.W."/>
            <person name="Grigoriev I.V."/>
            <person name="Gasch A.P."/>
        </authorList>
    </citation>
    <scope>NUCLEOTIDE SEQUENCE [LARGE SCALE GENOMIC DNA]</scope>
    <source>
        <strain evidence="7">ATCC 10573 / BCRC 21748 / CBS 615 / JCM 9827 / NBRC 10315 / NRRL Y-1498 / VKM Y-70</strain>
    </source>
</reference>
<dbReference type="eggNOG" id="ENOG502S32U">
    <property type="taxonomic scope" value="Eukaryota"/>
</dbReference>
<dbReference type="PANTHER" id="PTHR15706">
    <property type="entry name" value="SH3 MULTIPLE DOMAIN"/>
    <property type="match status" value="1"/>
</dbReference>
<sequence>MSESLLKSKQFRSRKNLKSLSISSPILEASNSAAVPKTLLSPTSYFSNSLSLSTLSLSDDRSNTLPTGRAHSVDALVSSPVSVDASFGTIILSAKYDFCAENAEELSIRRNDYLKLIDRPGDGWLRVRNVSNKRIGLIPASYVKIAVNDLISPITHAWLTDVSAVDADSTADSRDLFDFEKHPSIKHVNVSQVLSSQDRFWYRVDLKMSDNSNIYLLKCYQDFYNLHYSLSVLHHDNLPAFPQPFNSVHHSVKDKKYMERLLVRCNELNVYMNKLVKLGYYSDSDELTEFLSVHPRVVNPENTDSRSINHQLCAGAVSVFDSFQSHHDASRKSSSSAVPASVVESPSLSSFSSLIDSYENSSFSSTAASTGTQQQNYKYSSGCKVDTESIFSKSPVTPVNDGGRFDEVTTPITPVTPNTPDFAASNFDTFKPQSEYVKVKVLFNNEDNDIIVLKVPRDSLTSLGDLKKIISYKIYKDEDLTNHYRLTVKDQAPVADTQLLQLVRASTKVTLNLVRIRGSI</sequence>
<dbReference type="SUPFAM" id="SSF64268">
    <property type="entry name" value="PX domain"/>
    <property type="match status" value="1"/>
</dbReference>
<name>G3AX30_CANTC</name>
<dbReference type="GO" id="GO:0035091">
    <property type="term" value="F:phosphatidylinositol binding"/>
    <property type="evidence" value="ECO:0007669"/>
    <property type="project" value="InterPro"/>
</dbReference>
<protein>
    <submittedName>
        <fullName evidence="6">Uncharacterized protein</fullName>
    </submittedName>
</protein>
<dbReference type="OrthoDB" id="548867at2759"/>